<sequence>MAFRHTYRLRHTKTRVPHSKARYTHVVRQQLQINLHSTPPLVSQDAVDICIFLLQGGTLANLRVIEQPWQSGMAFYLYRLTT</sequence>
<keyword evidence="2" id="KW-1185">Reference proteome</keyword>
<dbReference type="EMBL" id="KN831980">
    <property type="protein sequence ID" value="KIO02802.1"/>
    <property type="molecule type" value="Genomic_DNA"/>
</dbReference>
<name>A0A0C3JZI4_PISTI</name>
<proteinExistence type="predicted"/>
<reference evidence="1 2" key="1">
    <citation type="submission" date="2014-04" db="EMBL/GenBank/DDBJ databases">
        <authorList>
            <consortium name="DOE Joint Genome Institute"/>
            <person name="Kuo A."/>
            <person name="Kohler A."/>
            <person name="Costa M.D."/>
            <person name="Nagy L.G."/>
            <person name="Floudas D."/>
            <person name="Copeland A."/>
            <person name="Barry K.W."/>
            <person name="Cichocki N."/>
            <person name="Veneault-Fourrey C."/>
            <person name="LaButti K."/>
            <person name="Lindquist E.A."/>
            <person name="Lipzen A."/>
            <person name="Lundell T."/>
            <person name="Morin E."/>
            <person name="Murat C."/>
            <person name="Sun H."/>
            <person name="Tunlid A."/>
            <person name="Henrissat B."/>
            <person name="Grigoriev I.V."/>
            <person name="Hibbett D.S."/>
            <person name="Martin F."/>
            <person name="Nordberg H.P."/>
            <person name="Cantor M.N."/>
            <person name="Hua S.X."/>
        </authorList>
    </citation>
    <scope>NUCLEOTIDE SEQUENCE [LARGE SCALE GENOMIC DNA]</scope>
    <source>
        <strain evidence="1 2">Marx 270</strain>
    </source>
</reference>
<accession>A0A0C3JZI4</accession>
<gene>
    <name evidence="1" type="ORF">M404DRAFT_646133</name>
</gene>
<evidence type="ECO:0000313" key="2">
    <source>
        <dbReference type="Proteomes" id="UP000054217"/>
    </source>
</evidence>
<organism evidence="1 2">
    <name type="scientific">Pisolithus tinctorius Marx 270</name>
    <dbReference type="NCBI Taxonomy" id="870435"/>
    <lineage>
        <taxon>Eukaryota</taxon>
        <taxon>Fungi</taxon>
        <taxon>Dikarya</taxon>
        <taxon>Basidiomycota</taxon>
        <taxon>Agaricomycotina</taxon>
        <taxon>Agaricomycetes</taxon>
        <taxon>Agaricomycetidae</taxon>
        <taxon>Boletales</taxon>
        <taxon>Sclerodermatineae</taxon>
        <taxon>Pisolithaceae</taxon>
        <taxon>Pisolithus</taxon>
    </lineage>
</organism>
<dbReference type="InParanoid" id="A0A0C3JZI4"/>
<reference evidence="2" key="2">
    <citation type="submission" date="2015-01" db="EMBL/GenBank/DDBJ databases">
        <title>Evolutionary Origins and Diversification of the Mycorrhizal Mutualists.</title>
        <authorList>
            <consortium name="DOE Joint Genome Institute"/>
            <consortium name="Mycorrhizal Genomics Consortium"/>
            <person name="Kohler A."/>
            <person name="Kuo A."/>
            <person name="Nagy L.G."/>
            <person name="Floudas D."/>
            <person name="Copeland A."/>
            <person name="Barry K.W."/>
            <person name="Cichocki N."/>
            <person name="Veneault-Fourrey C."/>
            <person name="LaButti K."/>
            <person name="Lindquist E.A."/>
            <person name="Lipzen A."/>
            <person name="Lundell T."/>
            <person name="Morin E."/>
            <person name="Murat C."/>
            <person name="Riley R."/>
            <person name="Ohm R."/>
            <person name="Sun H."/>
            <person name="Tunlid A."/>
            <person name="Henrissat B."/>
            <person name="Grigoriev I.V."/>
            <person name="Hibbett D.S."/>
            <person name="Martin F."/>
        </authorList>
    </citation>
    <scope>NUCLEOTIDE SEQUENCE [LARGE SCALE GENOMIC DNA]</scope>
    <source>
        <strain evidence="2">Marx 270</strain>
    </source>
</reference>
<dbReference type="AlphaFoldDB" id="A0A0C3JZI4"/>
<dbReference type="Proteomes" id="UP000054217">
    <property type="component" value="Unassembled WGS sequence"/>
</dbReference>
<evidence type="ECO:0000313" key="1">
    <source>
        <dbReference type="EMBL" id="KIO02802.1"/>
    </source>
</evidence>
<protein>
    <submittedName>
        <fullName evidence="1">Uncharacterized protein</fullName>
    </submittedName>
</protein>
<dbReference type="HOGENOM" id="CLU_2559220_0_0_1"/>